<keyword evidence="2" id="KW-1133">Transmembrane helix</keyword>
<evidence type="ECO:0000256" key="1">
    <source>
        <dbReference type="SAM" id="MobiDB-lite"/>
    </source>
</evidence>
<proteinExistence type="predicted"/>
<evidence type="ECO:0000313" key="3">
    <source>
        <dbReference type="EMBL" id="KAA5532591.1"/>
    </source>
</evidence>
<protein>
    <recommendedName>
        <fullName evidence="5">Zinc-finger domain-containing protein</fullName>
    </recommendedName>
</protein>
<name>A0A5M6CC05_9BACT</name>
<dbReference type="InterPro" id="IPR011990">
    <property type="entry name" value="TPR-like_helical_dom_sf"/>
</dbReference>
<feature type="compositionally biased region" description="Basic and acidic residues" evidence="1">
    <location>
        <begin position="268"/>
        <end position="277"/>
    </location>
</feature>
<dbReference type="RefSeq" id="WP_150034094.1">
    <property type="nucleotide sequence ID" value="NZ_VWSH01000004.1"/>
</dbReference>
<keyword evidence="4" id="KW-1185">Reference proteome</keyword>
<organism evidence="3 4">
    <name type="scientific">Taibaiella lutea</name>
    <dbReference type="NCBI Taxonomy" id="2608001"/>
    <lineage>
        <taxon>Bacteria</taxon>
        <taxon>Pseudomonadati</taxon>
        <taxon>Bacteroidota</taxon>
        <taxon>Chitinophagia</taxon>
        <taxon>Chitinophagales</taxon>
        <taxon>Chitinophagaceae</taxon>
        <taxon>Taibaiella</taxon>
    </lineage>
</organism>
<dbReference type="EMBL" id="VWSH01000004">
    <property type="protein sequence ID" value="KAA5532591.1"/>
    <property type="molecule type" value="Genomic_DNA"/>
</dbReference>
<dbReference type="SUPFAM" id="SSF48452">
    <property type="entry name" value="TPR-like"/>
    <property type="match status" value="1"/>
</dbReference>
<accession>A0A5M6CC05</accession>
<evidence type="ECO:0000313" key="4">
    <source>
        <dbReference type="Proteomes" id="UP000323632"/>
    </source>
</evidence>
<dbReference type="AlphaFoldDB" id="A0A5M6CC05"/>
<feature type="transmembrane region" description="Helical" evidence="2">
    <location>
        <begin position="125"/>
        <end position="146"/>
    </location>
</feature>
<keyword evidence="2" id="KW-0812">Transmembrane</keyword>
<keyword evidence="2" id="KW-0472">Membrane</keyword>
<evidence type="ECO:0008006" key="5">
    <source>
        <dbReference type="Google" id="ProtNLM"/>
    </source>
</evidence>
<comment type="caution">
    <text evidence="3">The sequence shown here is derived from an EMBL/GenBank/DDBJ whole genome shotgun (WGS) entry which is preliminary data.</text>
</comment>
<gene>
    <name evidence="3" type="ORF">F0919_17570</name>
</gene>
<feature type="region of interest" description="Disordered" evidence="1">
    <location>
        <begin position="239"/>
        <end position="277"/>
    </location>
</feature>
<dbReference type="Proteomes" id="UP000323632">
    <property type="component" value="Unassembled WGS sequence"/>
</dbReference>
<reference evidence="3 4" key="1">
    <citation type="submission" date="2019-09" db="EMBL/GenBank/DDBJ databases">
        <title>Genome sequence and assembly of Taibaiella sp.</title>
        <authorList>
            <person name="Chhetri G."/>
        </authorList>
    </citation>
    <scope>NUCLEOTIDE SEQUENCE [LARGE SCALE GENOMIC DNA]</scope>
    <source>
        <strain evidence="3 4">KVB11</strain>
    </source>
</reference>
<sequence>MHNDDHKILQILDQSACLSKSQLLGYLNRSLYPEELRAVELHLSSCTLCNDALDGFEAVQNAESLIASMVPPVLPAIILPEKPVEKKEPEAQPAYVPSKKRSRVKVNAEAAAPEPNKYNSNPQGIWLKTMGAAAALIIGFGLIWYYELGSKKNTENIAANIPNADTEPRPVNDMSTQSLAAPKPDSLQLLAEKKAKDSVYLATVKVEKLKAQKDSLANIALARKADTVIVSADKPLLAANEKEKEETNNPPEPTAKKQVAAPSAAMAPKKEEDTKTAKSDFELGMQQYKQNNFASALLYFKTAESNDKDPKHWEAVYLSGMCNKSLDRKRKAVKYFERVVAAKASQAKAAQKQLDDLNK</sequence>
<dbReference type="Gene3D" id="1.25.40.10">
    <property type="entry name" value="Tetratricopeptide repeat domain"/>
    <property type="match status" value="1"/>
</dbReference>
<evidence type="ECO:0000256" key="2">
    <source>
        <dbReference type="SAM" id="Phobius"/>
    </source>
</evidence>